<dbReference type="RefSeq" id="WP_062687324.1">
    <property type="nucleotide sequence ID" value="NZ_KQ758707.1"/>
</dbReference>
<dbReference type="AlphaFoldDB" id="A0A0V8JGX8"/>
<sequence>MSDADNLIGKLYKLHQQYGNLTALGTLAGGQALYYGVGLTKFPKDAYGKYSLKHMKALNAFSDVVDNSKFSKAARGLA</sequence>
<organism evidence="1 2">
    <name type="scientific">Priestia veravalensis</name>
    <dbReference type="NCBI Taxonomy" id="1414648"/>
    <lineage>
        <taxon>Bacteria</taxon>
        <taxon>Bacillati</taxon>
        <taxon>Bacillota</taxon>
        <taxon>Bacilli</taxon>
        <taxon>Bacillales</taxon>
        <taxon>Bacillaceae</taxon>
        <taxon>Priestia</taxon>
    </lineage>
</organism>
<accession>A0A0V8JGX8</accession>
<name>A0A0V8JGX8_9BACI</name>
<evidence type="ECO:0000313" key="1">
    <source>
        <dbReference type="EMBL" id="KSU86331.1"/>
    </source>
</evidence>
<protein>
    <submittedName>
        <fullName evidence="1">Uncharacterized protein</fullName>
    </submittedName>
</protein>
<evidence type="ECO:0000313" key="2">
    <source>
        <dbReference type="Proteomes" id="UP000053681"/>
    </source>
</evidence>
<reference evidence="1 2" key="1">
    <citation type="submission" date="2015-11" db="EMBL/GenBank/DDBJ databases">
        <title>Bacillus caseinolyticus sp nov.</title>
        <authorList>
            <person name="Dastager S.G."/>
            <person name="Mawlankar R."/>
        </authorList>
    </citation>
    <scope>NUCLEOTIDE SEQUENCE [LARGE SCALE GENOMIC DNA]</scope>
    <source>
        <strain evidence="1 2">SGD-V-76</strain>
    </source>
</reference>
<gene>
    <name evidence="1" type="ORF">AS180_19270</name>
</gene>
<dbReference type="Proteomes" id="UP000053681">
    <property type="component" value="Unassembled WGS sequence"/>
</dbReference>
<comment type="caution">
    <text evidence="1">The sequence shown here is derived from an EMBL/GenBank/DDBJ whole genome shotgun (WGS) entry which is preliminary data.</text>
</comment>
<keyword evidence="2" id="KW-1185">Reference proteome</keyword>
<proteinExistence type="predicted"/>
<dbReference type="EMBL" id="LNQP01000093">
    <property type="protein sequence ID" value="KSU86331.1"/>
    <property type="molecule type" value="Genomic_DNA"/>
</dbReference>